<gene>
    <name evidence="12" type="primary">GPR31</name>
</gene>
<keyword evidence="5 9" id="KW-0472">Membrane</keyword>
<dbReference type="Proteomes" id="UP000515202">
    <property type="component" value="Unplaced"/>
</dbReference>
<feature type="transmembrane region" description="Helical" evidence="9">
    <location>
        <begin position="91"/>
        <end position="110"/>
    </location>
</feature>
<dbReference type="PROSITE" id="PS00237">
    <property type="entry name" value="G_PROTEIN_RECEP_F1_1"/>
    <property type="match status" value="1"/>
</dbReference>
<evidence type="ECO:0000256" key="7">
    <source>
        <dbReference type="ARBA" id="ARBA00023224"/>
    </source>
</evidence>
<keyword evidence="4 8" id="KW-0297">G-protein coupled receptor</keyword>
<accession>A0A6P3R7G2</accession>
<dbReference type="InterPro" id="IPR051893">
    <property type="entry name" value="HCARs"/>
</dbReference>
<feature type="transmembrane region" description="Helical" evidence="9">
    <location>
        <begin position="52"/>
        <end position="71"/>
    </location>
</feature>
<evidence type="ECO:0000259" key="10">
    <source>
        <dbReference type="PROSITE" id="PS50262"/>
    </source>
</evidence>
<dbReference type="Pfam" id="PF00001">
    <property type="entry name" value="7tm_1"/>
    <property type="match status" value="1"/>
</dbReference>
<keyword evidence="2 8" id="KW-0812">Transmembrane</keyword>
<dbReference type="InterPro" id="IPR000276">
    <property type="entry name" value="GPCR_Rhodpsn"/>
</dbReference>
<proteinExistence type="inferred from homology"/>
<protein>
    <submittedName>
        <fullName evidence="12">12-(S)-hydroxy-5,8,10,14-eicosatetraenoic acid receptor</fullName>
    </submittedName>
</protein>
<keyword evidence="11" id="KW-1185">Reference proteome</keyword>
<dbReference type="KEGG" id="pvp:105303708"/>
<dbReference type="RefSeq" id="XP_011375775.1">
    <property type="nucleotide sequence ID" value="XM_011377473.1"/>
</dbReference>
<comment type="subcellular location">
    <subcellularLocation>
        <location evidence="1">Membrane</location>
        <topology evidence="1">Multi-pass membrane protein</topology>
    </subcellularLocation>
</comment>
<evidence type="ECO:0000256" key="3">
    <source>
        <dbReference type="ARBA" id="ARBA00022989"/>
    </source>
</evidence>
<keyword evidence="7 8" id="KW-0807">Transducer</keyword>
<dbReference type="InterPro" id="IPR017452">
    <property type="entry name" value="GPCR_Rhodpsn_7TM"/>
</dbReference>
<organism evidence="11 12">
    <name type="scientific">Pteropus vampyrus</name>
    <name type="common">Large flying fox</name>
    <dbReference type="NCBI Taxonomy" id="132908"/>
    <lineage>
        <taxon>Eukaryota</taxon>
        <taxon>Metazoa</taxon>
        <taxon>Chordata</taxon>
        <taxon>Craniata</taxon>
        <taxon>Vertebrata</taxon>
        <taxon>Euteleostomi</taxon>
        <taxon>Mammalia</taxon>
        <taxon>Eutheria</taxon>
        <taxon>Laurasiatheria</taxon>
        <taxon>Chiroptera</taxon>
        <taxon>Yinpterochiroptera</taxon>
        <taxon>Pteropodoidea</taxon>
        <taxon>Pteropodidae</taxon>
        <taxon>Pteropodinae</taxon>
        <taxon>Pteropus</taxon>
    </lineage>
</organism>
<feature type="transmembrane region" description="Helical" evidence="9">
    <location>
        <begin position="217"/>
        <end position="244"/>
    </location>
</feature>
<evidence type="ECO:0000256" key="1">
    <source>
        <dbReference type="ARBA" id="ARBA00004141"/>
    </source>
</evidence>
<reference evidence="12" key="1">
    <citation type="submission" date="2025-08" db="UniProtKB">
        <authorList>
            <consortium name="RefSeq"/>
        </authorList>
    </citation>
    <scope>IDENTIFICATION</scope>
    <source>
        <tissue evidence="12">Kidney</tissue>
    </source>
</reference>
<feature type="transmembrane region" description="Helical" evidence="9">
    <location>
        <begin position="178"/>
        <end position="196"/>
    </location>
</feature>
<evidence type="ECO:0000313" key="11">
    <source>
        <dbReference type="Proteomes" id="UP000515202"/>
    </source>
</evidence>
<evidence type="ECO:0000256" key="4">
    <source>
        <dbReference type="ARBA" id="ARBA00023040"/>
    </source>
</evidence>
<keyword evidence="6 8" id="KW-0675">Receptor</keyword>
<comment type="similarity">
    <text evidence="8">Belongs to the G-protein coupled receptor 1 family.</text>
</comment>
<dbReference type="AlphaFoldDB" id="A0A6P3R7G2"/>
<dbReference type="PANTHER" id="PTHR46048:SF7">
    <property type="entry name" value="12-(S)-HYDROXY-5,8,10,14-EICOSATETRAENOIC ACID RECEPTOR"/>
    <property type="match status" value="1"/>
</dbReference>
<name>A0A6P3R7G2_PTEVA</name>
<feature type="domain" description="G-protein coupled receptors family 1 profile" evidence="10">
    <location>
        <begin position="31"/>
        <end position="277"/>
    </location>
</feature>
<dbReference type="OrthoDB" id="8895966at2759"/>
<dbReference type="Gene3D" id="1.20.1070.10">
    <property type="entry name" value="Rhodopsin 7-helix transmembrane proteins"/>
    <property type="match status" value="1"/>
</dbReference>
<evidence type="ECO:0000256" key="6">
    <source>
        <dbReference type="ARBA" id="ARBA00023170"/>
    </source>
</evidence>
<dbReference type="GO" id="GO:0050728">
    <property type="term" value="P:negative regulation of inflammatory response"/>
    <property type="evidence" value="ECO:0007669"/>
    <property type="project" value="TreeGrafter"/>
</dbReference>
<keyword evidence="3 9" id="KW-1133">Transmembrane helix</keyword>
<dbReference type="SUPFAM" id="SSF81321">
    <property type="entry name" value="Family A G protein-coupled receptor-like"/>
    <property type="match status" value="1"/>
</dbReference>
<feature type="transmembrane region" description="Helical" evidence="9">
    <location>
        <begin position="12"/>
        <end position="40"/>
    </location>
</feature>
<evidence type="ECO:0000313" key="12">
    <source>
        <dbReference type="RefSeq" id="XP_011375775.1"/>
    </source>
</evidence>
<evidence type="ECO:0000256" key="9">
    <source>
        <dbReference type="SAM" id="Phobius"/>
    </source>
</evidence>
<sequence>MRAPNCSVHGDAVAVAVGTLLLLESGLGLLANAVALWALLFRLKAWKPYAVYLFHLAVADLLLTVCLPFRAAFFLRRKAWSPGLAPCRALLFLWGLSRGVGVAFLTAVALDRYFRVVHPRLKVNLLTPRGAQVISGLVWLLAGALSHQSFLVSEAECPRSDPGEGVSFRLSWREALSLLRFILPFGLILFCSASIIRTLRKRLRDPDKQPKLQRARALVAAVAVLFALCFLPNFLAQVSMAIFLGTDSCRVQRALVHAADVTSSLTGLQSVLNPVVYCFSSPAFRHSYRKVFHTLRGRGPGAPAPACDSRDSYS</sequence>
<dbReference type="PANTHER" id="PTHR46048">
    <property type="entry name" value="HYDROXYCARBOXYLIC ACID RECEPTOR 2"/>
    <property type="match status" value="1"/>
</dbReference>
<dbReference type="PROSITE" id="PS50262">
    <property type="entry name" value="G_PROTEIN_RECEP_F1_2"/>
    <property type="match status" value="1"/>
</dbReference>
<evidence type="ECO:0000256" key="8">
    <source>
        <dbReference type="RuleBase" id="RU000688"/>
    </source>
</evidence>
<dbReference type="GeneID" id="105303708"/>
<dbReference type="GO" id="GO:0045125">
    <property type="term" value="F:bioactive lipid receptor activity"/>
    <property type="evidence" value="ECO:0007669"/>
    <property type="project" value="TreeGrafter"/>
</dbReference>
<evidence type="ECO:0000256" key="2">
    <source>
        <dbReference type="ARBA" id="ARBA00022692"/>
    </source>
</evidence>
<dbReference type="PRINTS" id="PR00237">
    <property type="entry name" value="GPCRRHODOPSN"/>
</dbReference>
<evidence type="ECO:0000256" key="5">
    <source>
        <dbReference type="ARBA" id="ARBA00023136"/>
    </source>
</evidence>
<dbReference type="GO" id="GO:0016020">
    <property type="term" value="C:membrane"/>
    <property type="evidence" value="ECO:0007669"/>
    <property type="project" value="UniProtKB-SubCell"/>
</dbReference>
<dbReference type="CTD" id="2853"/>